<protein>
    <recommendedName>
        <fullName evidence="3">VapC45 PIN like domain-containing protein</fullName>
    </recommendedName>
</protein>
<accession>A0ABP7F4I0</accession>
<dbReference type="Proteomes" id="UP001499884">
    <property type="component" value="Unassembled WGS sequence"/>
</dbReference>
<proteinExistence type="predicted"/>
<name>A0ABP7F4I0_9ACTN</name>
<sequence>MTVPADAWVFDTGPLRHFAARGWLAVLRFSPWARSVVAKSSWTTPRQIAEEDGLKVAATVPVLCEAIRAKRLTMVMAEELADHLLEGAYFLPFGPGGFRRRVLQNGLLGYGDL</sequence>
<evidence type="ECO:0008006" key="3">
    <source>
        <dbReference type="Google" id="ProtNLM"/>
    </source>
</evidence>
<dbReference type="EMBL" id="BAABEP010000018">
    <property type="protein sequence ID" value="GAA3731170.1"/>
    <property type="molecule type" value="Genomic_DNA"/>
</dbReference>
<organism evidence="1 2">
    <name type="scientific">Streptomyces tremellae</name>
    <dbReference type="NCBI Taxonomy" id="1124239"/>
    <lineage>
        <taxon>Bacteria</taxon>
        <taxon>Bacillati</taxon>
        <taxon>Actinomycetota</taxon>
        <taxon>Actinomycetes</taxon>
        <taxon>Kitasatosporales</taxon>
        <taxon>Streptomycetaceae</taxon>
        <taxon>Streptomyces</taxon>
    </lineage>
</organism>
<evidence type="ECO:0000313" key="2">
    <source>
        <dbReference type="Proteomes" id="UP001499884"/>
    </source>
</evidence>
<reference evidence="2" key="1">
    <citation type="journal article" date="2019" name="Int. J. Syst. Evol. Microbiol.">
        <title>The Global Catalogue of Microorganisms (GCM) 10K type strain sequencing project: providing services to taxonomists for standard genome sequencing and annotation.</title>
        <authorList>
            <consortium name="The Broad Institute Genomics Platform"/>
            <consortium name="The Broad Institute Genome Sequencing Center for Infectious Disease"/>
            <person name="Wu L."/>
            <person name="Ma J."/>
        </authorList>
    </citation>
    <scope>NUCLEOTIDE SEQUENCE [LARGE SCALE GENOMIC DNA]</scope>
    <source>
        <strain evidence="2">JCM 30846</strain>
    </source>
</reference>
<comment type="caution">
    <text evidence="1">The sequence shown here is derived from an EMBL/GenBank/DDBJ whole genome shotgun (WGS) entry which is preliminary data.</text>
</comment>
<keyword evidence="2" id="KW-1185">Reference proteome</keyword>
<dbReference type="RefSeq" id="WP_345646843.1">
    <property type="nucleotide sequence ID" value="NZ_BAABEP010000018.1"/>
</dbReference>
<gene>
    <name evidence="1" type="ORF">GCM10023082_31040</name>
</gene>
<evidence type="ECO:0000313" key="1">
    <source>
        <dbReference type="EMBL" id="GAA3731170.1"/>
    </source>
</evidence>